<dbReference type="Gene3D" id="3.10.20.30">
    <property type="match status" value="1"/>
</dbReference>
<gene>
    <name evidence="8" type="ORF">G1H19_15575</name>
</gene>
<dbReference type="GO" id="GO:0140647">
    <property type="term" value="P:P450-containing electron transport chain"/>
    <property type="evidence" value="ECO:0007669"/>
    <property type="project" value="InterPro"/>
</dbReference>
<keyword evidence="3" id="KW-0479">Metal-binding</keyword>
<keyword evidence="9" id="KW-1185">Reference proteome</keyword>
<evidence type="ECO:0000256" key="2">
    <source>
        <dbReference type="ARBA" id="ARBA00022714"/>
    </source>
</evidence>
<evidence type="ECO:0000256" key="4">
    <source>
        <dbReference type="ARBA" id="ARBA00023004"/>
    </source>
</evidence>
<dbReference type="InterPro" id="IPR001055">
    <property type="entry name" value="Adrenodoxin-like"/>
</dbReference>
<dbReference type="SUPFAM" id="SSF54292">
    <property type="entry name" value="2Fe-2S ferredoxin-like"/>
    <property type="match status" value="1"/>
</dbReference>
<evidence type="ECO:0000259" key="7">
    <source>
        <dbReference type="PROSITE" id="PS51085"/>
    </source>
</evidence>
<feature type="domain" description="2Fe-2S ferredoxin-type" evidence="7">
    <location>
        <begin position="1"/>
        <end position="103"/>
    </location>
</feature>
<evidence type="ECO:0000256" key="1">
    <source>
        <dbReference type="ARBA" id="ARBA00010914"/>
    </source>
</evidence>
<dbReference type="PRINTS" id="PR00355">
    <property type="entry name" value="ADRENODOXIN"/>
</dbReference>
<protein>
    <submittedName>
        <fullName evidence="8">2Fe-2S iron-sulfur cluster binding domain-containing protein</fullName>
    </submittedName>
</protein>
<dbReference type="EMBL" id="JAAGWK010000022">
    <property type="protein sequence ID" value="NEL55408.1"/>
    <property type="molecule type" value="Genomic_DNA"/>
</dbReference>
<name>A0A7K3WFZ4_9ACTN</name>
<dbReference type="Pfam" id="PF00111">
    <property type="entry name" value="Fer2"/>
    <property type="match status" value="1"/>
</dbReference>
<comment type="caution">
    <text evidence="8">The sequence shown here is derived from an EMBL/GenBank/DDBJ whole genome shotgun (WGS) entry which is preliminary data.</text>
</comment>
<comment type="cofactor">
    <cofactor evidence="6">
        <name>[2Fe-2S] cluster</name>
        <dbReference type="ChEBI" id="CHEBI:190135"/>
    </cofactor>
</comment>
<dbReference type="GO" id="GO:0051537">
    <property type="term" value="F:2 iron, 2 sulfur cluster binding"/>
    <property type="evidence" value="ECO:0007669"/>
    <property type="project" value="UniProtKB-KW"/>
</dbReference>
<keyword evidence="5" id="KW-0411">Iron-sulfur</keyword>
<dbReference type="PROSITE" id="PS51085">
    <property type="entry name" value="2FE2S_FER_2"/>
    <property type="match status" value="1"/>
</dbReference>
<dbReference type="CDD" id="cd00207">
    <property type="entry name" value="fer2"/>
    <property type="match status" value="1"/>
</dbReference>
<evidence type="ECO:0000313" key="9">
    <source>
        <dbReference type="Proteomes" id="UP000470470"/>
    </source>
</evidence>
<sequence>MTFTVEETGRELVLDASGHATLMQVAVEADVPGIVGECGGEMTCGTCHVHVESTPAGYTAARSHDEEDMLEVVDAPAPGSRLACQLPVTPAVAGLRLRVPAPS</sequence>
<dbReference type="InterPro" id="IPR036010">
    <property type="entry name" value="2Fe-2S_ferredoxin-like_sf"/>
</dbReference>
<keyword evidence="4" id="KW-0408">Iron</keyword>
<evidence type="ECO:0000256" key="5">
    <source>
        <dbReference type="ARBA" id="ARBA00023014"/>
    </source>
</evidence>
<keyword evidence="2" id="KW-0001">2Fe-2S</keyword>
<proteinExistence type="inferred from homology"/>
<dbReference type="Proteomes" id="UP000470470">
    <property type="component" value="Unassembled WGS sequence"/>
</dbReference>
<reference evidence="8 9" key="1">
    <citation type="submission" date="2020-02" db="EMBL/GenBank/DDBJ databases">
        <title>The whole genome sequence of CPCC 205119.</title>
        <authorList>
            <person name="Jiang Z."/>
        </authorList>
    </citation>
    <scope>NUCLEOTIDE SEQUENCE [LARGE SCALE GENOMIC DNA]</scope>
    <source>
        <strain evidence="8 9">CPCC 205119</strain>
    </source>
</reference>
<dbReference type="AlphaFoldDB" id="A0A7K3WFZ4"/>
<organism evidence="8 9">
    <name type="scientific">Goekera deserti</name>
    <dbReference type="NCBI Taxonomy" id="2497753"/>
    <lineage>
        <taxon>Bacteria</taxon>
        <taxon>Bacillati</taxon>
        <taxon>Actinomycetota</taxon>
        <taxon>Actinomycetes</taxon>
        <taxon>Geodermatophilales</taxon>
        <taxon>Geodermatophilaceae</taxon>
        <taxon>Goekera</taxon>
    </lineage>
</organism>
<dbReference type="RefSeq" id="WP_152727348.1">
    <property type="nucleotide sequence ID" value="NZ_JAABOZ010000001.1"/>
</dbReference>
<evidence type="ECO:0000256" key="6">
    <source>
        <dbReference type="ARBA" id="ARBA00034078"/>
    </source>
</evidence>
<comment type="similarity">
    <text evidence="1">Belongs to the adrenodoxin/putidaredoxin family.</text>
</comment>
<evidence type="ECO:0000256" key="3">
    <source>
        <dbReference type="ARBA" id="ARBA00022723"/>
    </source>
</evidence>
<dbReference type="GO" id="GO:0046872">
    <property type="term" value="F:metal ion binding"/>
    <property type="evidence" value="ECO:0007669"/>
    <property type="project" value="UniProtKB-KW"/>
</dbReference>
<dbReference type="InterPro" id="IPR001041">
    <property type="entry name" value="2Fe-2S_ferredoxin-type"/>
</dbReference>
<dbReference type="PANTHER" id="PTHR23426:SF65">
    <property type="entry name" value="FERREDOXIN-2, MITOCHONDRIAL"/>
    <property type="match status" value="1"/>
</dbReference>
<evidence type="ECO:0000313" key="8">
    <source>
        <dbReference type="EMBL" id="NEL55408.1"/>
    </source>
</evidence>
<dbReference type="GO" id="GO:0009055">
    <property type="term" value="F:electron transfer activity"/>
    <property type="evidence" value="ECO:0007669"/>
    <property type="project" value="TreeGrafter"/>
</dbReference>
<dbReference type="InterPro" id="IPR012675">
    <property type="entry name" value="Beta-grasp_dom_sf"/>
</dbReference>
<dbReference type="PANTHER" id="PTHR23426">
    <property type="entry name" value="FERREDOXIN/ADRENODOXIN"/>
    <property type="match status" value="1"/>
</dbReference>
<accession>A0A7K3WFZ4</accession>